<feature type="domain" description="Glycoside hydrolase family 42 N-terminal" evidence="7">
    <location>
        <begin position="20"/>
        <end position="393"/>
    </location>
</feature>
<name>A0ABW2K8M1_9BACI</name>
<accession>A0ABW2K8M1</accession>
<dbReference type="Gene3D" id="3.40.50.880">
    <property type="match status" value="1"/>
</dbReference>
<dbReference type="CDD" id="cd03143">
    <property type="entry name" value="A4_beta-galactosidase_middle_domain"/>
    <property type="match status" value="1"/>
</dbReference>
<dbReference type="PIRSF" id="PIRSF001084">
    <property type="entry name" value="B-galactosidase"/>
    <property type="match status" value="1"/>
</dbReference>
<organism evidence="10 11">
    <name type="scientific">Halobacillus campisalis</name>
    <dbReference type="NCBI Taxonomy" id="435909"/>
    <lineage>
        <taxon>Bacteria</taxon>
        <taxon>Bacillati</taxon>
        <taxon>Bacillota</taxon>
        <taxon>Bacilli</taxon>
        <taxon>Bacillales</taxon>
        <taxon>Bacillaceae</taxon>
        <taxon>Halobacillus</taxon>
    </lineage>
</organism>
<comment type="similarity">
    <text evidence="2 6">Belongs to the glycosyl hydrolase 42 family.</text>
</comment>
<dbReference type="Gene3D" id="2.60.40.1180">
    <property type="entry name" value="Golgi alpha-mannosidase II"/>
    <property type="match status" value="1"/>
</dbReference>
<evidence type="ECO:0000259" key="8">
    <source>
        <dbReference type="Pfam" id="PF08532"/>
    </source>
</evidence>
<evidence type="ECO:0000259" key="7">
    <source>
        <dbReference type="Pfam" id="PF02449"/>
    </source>
</evidence>
<dbReference type="Proteomes" id="UP001596494">
    <property type="component" value="Unassembled WGS sequence"/>
</dbReference>
<dbReference type="Pfam" id="PF02449">
    <property type="entry name" value="Glyco_hydro_42"/>
    <property type="match status" value="1"/>
</dbReference>
<proteinExistence type="inferred from homology"/>
<evidence type="ECO:0000256" key="2">
    <source>
        <dbReference type="ARBA" id="ARBA00005940"/>
    </source>
</evidence>
<reference evidence="11" key="1">
    <citation type="journal article" date="2019" name="Int. J. Syst. Evol. Microbiol.">
        <title>The Global Catalogue of Microorganisms (GCM) 10K type strain sequencing project: providing services to taxonomists for standard genome sequencing and annotation.</title>
        <authorList>
            <consortium name="The Broad Institute Genomics Platform"/>
            <consortium name="The Broad Institute Genome Sequencing Center for Infectious Disease"/>
            <person name="Wu L."/>
            <person name="Ma J."/>
        </authorList>
    </citation>
    <scope>NUCLEOTIDE SEQUENCE [LARGE SCALE GENOMIC DNA]</scope>
    <source>
        <strain evidence="11">CCUG 73951</strain>
    </source>
</reference>
<dbReference type="PANTHER" id="PTHR36447">
    <property type="entry name" value="BETA-GALACTOSIDASE GANA"/>
    <property type="match status" value="1"/>
</dbReference>
<dbReference type="InterPro" id="IPR013780">
    <property type="entry name" value="Glyco_hydro_b"/>
</dbReference>
<comment type="catalytic activity">
    <reaction evidence="1 6">
        <text>Hydrolysis of terminal non-reducing beta-D-galactose residues in beta-D-galactosides.</text>
        <dbReference type="EC" id="3.2.1.23"/>
    </reaction>
</comment>
<gene>
    <name evidence="10" type="ORF">ACFQMN_16855</name>
</gene>
<dbReference type="Pfam" id="PF08533">
    <property type="entry name" value="Glyco_hydro_42C"/>
    <property type="match status" value="1"/>
</dbReference>
<feature type="domain" description="Beta-galactosidase trimerisation" evidence="8">
    <location>
        <begin position="405"/>
        <end position="615"/>
    </location>
</feature>
<dbReference type="RefSeq" id="WP_289214913.1">
    <property type="nucleotide sequence ID" value="NZ_JAPVRC010000002.1"/>
</dbReference>
<keyword evidence="11" id="KW-1185">Reference proteome</keyword>
<sequence length="694" mass="79638">MSKKYNPVSTKINKMLHGADYNPEQWEQYPGIIEEDLRLMKKAKCNVMSVGVFSWAKIEPEEGVFNFDWLDQVLDKLAEHDIYAFLATPSGARPAWMSEKYEEVLRVGANRIRNLHGLRHNHCYTSPVYREKVSIVNNKLAERYSQHPAVIGWHISNEYGGECHCDYCQKAFREWLKAKYQTLDNLNHSWWAKFWSHTYTAWSQIESPSPHGETMVHGMNLDWKRFVTDQTLDFYKHEIHPLKAKNPDLPVTTNFMEAFEGLNYAKFADVLDFISWDSYPTWHDQEGDIHQASWVAMNHDMFRSIKDGQPFLLMESTPSLTNWQPISKLKRPGMHLLSSMQAVAHGSDSVQYFQWRKSRGSSEKFHGAVVDHVGNEYTRVFKDVTAVGDTLDQLDSIVGTAVDSEVAIIFDTENRWAVKDAQGPRNQGVEYEKTVADHYQAFWNKGVPIDVIDMDRDLSKYKLVVAPMLYMVRPGVGEKIQEFVKQGGTLVTTYWSGIVNENDLTFLGGFPGPLRQTLGIWSEEIDGLYEGQTNRVKVNKNELGFIGEYTAYELCDLIHLEGAEALAYYENDFYAGRPALTVNQFGQGRAYYIASRNKQPFQNNFYSKLIEESGVKKSIDSKLPEGVSAQRRTDGEHDYIFLMNFGEEKQTIELPKSKYSHLVDNTPIYGDIELSPFGLSILKRDKKGDDDVTD</sequence>
<feature type="domain" description="Beta-galactosidase C-terminal" evidence="9">
    <location>
        <begin position="626"/>
        <end position="684"/>
    </location>
</feature>
<comment type="caution">
    <text evidence="10">The sequence shown here is derived from an EMBL/GenBank/DDBJ whole genome shotgun (WGS) entry which is preliminary data.</text>
</comment>
<dbReference type="InterPro" id="IPR003476">
    <property type="entry name" value="Glyco_hydro_42"/>
</dbReference>
<dbReference type="EMBL" id="JBHTBY010000017">
    <property type="protein sequence ID" value="MFC7322535.1"/>
    <property type="molecule type" value="Genomic_DNA"/>
</dbReference>
<dbReference type="EC" id="3.2.1.23" evidence="3 6"/>
<dbReference type="Gene3D" id="3.20.20.80">
    <property type="entry name" value="Glycosidases"/>
    <property type="match status" value="1"/>
</dbReference>
<evidence type="ECO:0000256" key="3">
    <source>
        <dbReference type="ARBA" id="ARBA00012756"/>
    </source>
</evidence>
<keyword evidence="4 6" id="KW-0378">Hydrolase</keyword>
<protein>
    <recommendedName>
        <fullName evidence="3 6">Beta-galactosidase</fullName>
        <shortName evidence="6">Beta-gal</shortName>
        <ecNumber evidence="3 6">3.2.1.23</ecNumber>
    </recommendedName>
</protein>
<dbReference type="InterPro" id="IPR013529">
    <property type="entry name" value="Glyco_hydro_42_N"/>
</dbReference>
<evidence type="ECO:0000256" key="5">
    <source>
        <dbReference type="ARBA" id="ARBA00023295"/>
    </source>
</evidence>
<dbReference type="GO" id="GO:0004565">
    <property type="term" value="F:beta-galactosidase activity"/>
    <property type="evidence" value="ECO:0007669"/>
    <property type="project" value="UniProtKB-EC"/>
</dbReference>
<dbReference type="InterPro" id="IPR013738">
    <property type="entry name" value="Beta_galactosidase_Trimer"/>
</dbReference>
<evidence type="ECO:0000313" key="10">
    <source>
        <dbReference type="EMBL" id="MFC7322535.1"/>
    </source>
</evidence>
<keyword evidence="5 6" id="KW-0326">Glycosidase</keyword>
<dbReference type="SUPFAM" id="SSF51445">
    <property type="entry name" value="(Trans)glycosidases"/>
    <property type="match status" value="1"/>
</dbReference>
<dbReference type="InterPro" id="IPR029062">
    <property type="entry name" value="Class_I_gatase-like"/>
</dbReference>
<evidence type="ECO:0000256" key="1">
    <source>
        <dbReference type="ARBA" id="ARBA00001412"/>
    </source>
</evidence>
<evidence type="ECO:0000256" key="4">
    <source>
        <dbReference type="ARBA" id="ARBA00022801"/>
    </source>
</evidence>
<dbReference type="PANTHER" id="PTHR36447:SF1">
    <property type="entry name" value="BETA-GALACTOSIDASE GANA"/>
    <property type="match status" value="1"/>
</dbReference>
<evidence type="ECO:0000313" key="11">
    <source>
        <dbReference type="Proteomes" id="UP001596494"/>
    </source>
</evidence>
<evidence type="ECO:0000256" key="6">
    <source>
        <dbReference type="PIRNR" id="PIRNR001084"/>
    </source>
</evidence>
<dbReference type="SUPFAM" id="SSF52317">
    <property type="entry name" value="Class I glutamine amidotransferase-like"/>
    <property type="match status" value="1"/>
</dbReference>
<dbReference type="InterPro" id="IPR013739">
    <property type="entry name" value="Beta_galactosidase_C"/>
</dbReference>
<dbReference type="Pfam" id="PF08532">
    <property type="entry name" value="Glyco_hydro_42M"/>
    <property type="match status" value="1"/>
</dbReference>
<evidence type="ECO:0000259" key="9">
    <source>
        <dbReference type="Pfam" id="PF08533"/>
    </source>
</evidence>
<dbReference type="InterPro" id="IPR017853">
    <property type="entry name" value="GH"/>
</dbReference>